<reference evidence="1 2" key="1">
    <citation type="journal article" date="2023" name="G3 (Bethesda)">
        <title>A chromosome-level genome assembly of Zasmidium syzygii isolated from banana leaves.</title>
        <authorList>
            <person name="van Westerhoven A.C."/>
            <person name="Mehrabi R."/>
            <person name="Talebi R."/>
            <person name="Steentjes M.B.F."/>
            <person name="Corcolon B."/>
            <person name="Chong P.A."/>
            <person name="Kema G.H.J."/>
            <person name="Seidl M.F."/>
        </authorList>
    </citation>
    <scope>NUCLEOTIDE SEQUENCE [LARGE SCALE GENOMIC DNA]</scope>
    <source>
        <strain evidence="1 2">P124</strain>
    </source>
</reference>
<protein>
    <submittedName>
        <fullName evidence="1">Uncharacterized protein</fullName>
    </submittedName>
</protein>
<name>A0ABR0EXS4_ZASCE</name>
<gene>
    <name evidence="1" type="ORF">PRZ48_003846</name>
</gene>
<dbReference type="EMBL" id="JAXOVC010000002">
    <property type="protein sequence ID" value="KAK4505881.1"/>
    <property type="molecule type" value="Genomic_DNA"/>
</dbReference>
<organism evidence="1 2">
    <name type="scientific">Zasmidium cellare</name>
    <name type="common">Wine cellar mold</name>
    <name type="synonym">Racodium cellare</name>
    <dbReference type="NCBI Taxonomy" id="395010"/>
    <lineage>
        <taxon>Eukaryota</taxon>
        <taxon>Fungi</taxon>
        <taxon>Dikarya</taxon>
        <taxon>Ascomycota</taxon>
        <taxon>Pezizomycotina</taxon>
        <taxon>Dothideomycetes</taxon>
        <taxon>Dothideomycetidae</taxon>
        <taxon>Mycosphaerellales</taxon>
        <taxon>Mycosphaerellaceae</taxon>
        <taxon>Zasmidium</taxon>
    </lineage>
</organism>
<comment type="caution">
    <text evidence="1">The sequence shown here is derived from an EMBL/GenBank/DDBJ whole genome shotgun (WGS) entry which is preliminary data.</text>
</comment>
<evidence type="ECO:0000313" key="2">
    <source>
        <dbReference type="Proteomes" id="UP001305779"/>
    </source>
</evidence>
<accession>A0ABR0EXS4</accession>
<keyword evidence="2" id="KW-1185">Reference proteome</keyword>
<sequence>MAKTLLMLPAEIRNSIYELIIPPLDEPNGYTSFSKAIQQQPALLHTCRQLRSDLWPMYYSSLKLVVNLSTSEVEKFQQFLRAADERLISTLRTLSLTLPCAGHPEFSHQNRGVQPHNMLYDIERSSLGRFEVTENHGFWFKEAARLSFGARMHRTDRLGYSTCSDWDLLPVRVEHWMGGRFRKEELLALIEGLCADEELVPRLYAGSHIVREA</sequence>
<dbReference type="Proteomes" id="UP001305779">
    <property type="component" value="Unassembled WGS sequence"/>
</dbReference>
<evidence type="ECO:0000313" key="1">
    <source>
        <dbReference type="EMBL" id="KAK4505881.1"/>
    </source>
</evidence>
<proteinExistence type="predicted"/>